<protein>
    <submittedName>
        <fullName evidence="1">Uncharacterized protein</fullName>
    </submittedName>
</protein>
<dbReference type="AlphaFoldDB" id="A0A0F8YRG1"/>
<accession>A0A0F8YRG1</accession>
<sequence>MSETPMTDKTMRERLARYHYSHEYDSWTAYAGYPWERVPDSYEGKQHAYKSADFILAIPEIKEGQELREKAESGKLVEKRCEVCDGEVQPHDDYCEPCRLLVNTEEDHQADELTRHQGV</sequence>
<gene>
    <name evidence="1" type="ORF">LCGC14_2787880</name>
</gene>
<organism evidence="1">
    <name type="scientific">marine sediment metagenome</name>
    <dbReference type="NCBI Taxonomy" id="412755"/>
    <lineage>
        <taxon>unclassified sequences</taxon>
        <taxon>metagenomes</taxon>
        <taxon>ecological metagenomes</taxon>
    </lineage>
</organism>
<evidence type="ECO:0000313" key="1">
    <source>
        <dbReference type="EMBL" id="KKK83987.1"/>
    </source>
</evidence>
<name>A0A0F8YRG1_9ZZZZ</name>
<dbReference type="EMBL" id="LAZR01051978">
    <property type="protein sequence ID" value="KKK83987.1"/>
    <property type="molecule type" value="Genomic_DNA"/>
</dbReference>
<proteinExistence type="predicted"/>
<comment type="caution">
    <text evidence="1">The sequence shown here is derived from an EMBL/GenBank/DDBJ whole genome shotgun (WGS) entry which is preliminary data.</text>
</comment>
<reference evidence="1" key="1">
    <citation type="journal article" date="2015" name="Nature">
        <title>Complex archaea that bridge the gap between prokaryotes and eukaryotes.</title>
        <authorList>
            <person name="Spang A."/>
            <person name="Saw J.H."/>
            <person name="Jorgensen S.L."/>
            <person name="Zaremba-Niedzwiedzka K."/>
            <person name="Martijn J."/>
            <person name="Lind A.E."/>
            <person name="van Eijk R."/>
            <person name="Schleper C."/>
            <person name="Guy L."/>
            <person name="Ettema T.J."/>
        </authorList>
    </citation>
    <scope>NUCLEOTIDE SEQUENCE</scope>
</reference>